<accession>A0A8H6HHK7</accession>
<evidence type="ECO:0000313" key="2">
    <source>
        <dbReference type="EMBL" id="KAF6746452.1"/>
    </source>
</evidence>
<reference evidence="2 3" key="1">
    <citation type="submission" date="2020-07" db="EMBL/GenBank/DDBJ databases">
        <title>Comparative genomics of pyrophilous fungi reveals a link between fire events and developmental genes.</title>
        <authorList>
            <consortium name="DOE Joint Genome Institute"/>
            <person name="Steindorff A.S."/>
            <person name="Carver A."/>
            <person name="Calhoun S."/>
            <person name="Stillman K."/>
            <person name="Liu H."/>
            <person name="Lipzen A."/>
            <person name="Pangilinan J."/>
            <person name="Labutti K."/>
            <person name="Bruns T.D."/>
            <person name="Grigoriev I.V."/>
        </authorList>
    </citation>
    <scope>NUCLEOTIDE SEQUENCE [LARGE SCALE GENOMIC DNA]</scope>
    <source>
        <strain evidence="2 3">CBS 144469</strain>
    </source>
</reference>
<organism evidence="2 3">
    <name type="scientific">Ephemerocybe angulata</name>
    <dbReference type="NCBI Taxonomy" id="980116"/>
    <lineage>
        <taxon>Eukaryota</taxon>
        <taxon>Fungi</taxon>
        <taxon>Dikarya</taxon>
        <taxon>Basidiomycota</taxon>
        <taxon>Agaricomycotina</taxon>
        <taxon>Agaricomycetes</taxon>
        <taxon>Agaricomycetidae</taxon>
        <taxon>Agaricales</taxon>
        <taxon>Agaricineae</taxon>
        <taxon>Psathyrellaceae</taxon>
        <taxon>Ephemerocybe</taxon>
    </lineage>
</organism>
<dbReference type="AlphaFoldDB" id="A0A8H6HHK7"/>
<comment type="caution">
    <text evidence="2">The sequence shown here is derived from an EMBL/GenBank/DDBJ whole genome shotgun (WGS) entry which is preliminary data.</text>
</comment>
<feature type="signal peptide" evidence="1">
    <location>
        <begin position="1"/>
        <end position="21"/>
    </location>
</feature>
<name>A0A8H6HHK7_9AGAR</name>
<dbReference type="Proteomes" id="UP000521943">
    <property type="component" value="Unassembled WGS sequence"/>
</dbReference>
<evidence type="ECO:0000313" key="3">
    <source>
        <dbReference type="Proteomes" id="UP000521943"/>
    </source>
</evidence>
<keyword evidence="3" id="KW-1185">Reference proteome</keyword>
<proteinExistence type="predicted"/>
<sequence>MRVSFITLLPIALSLVSLASAHHDVRISITPAPPLLLISPLQNPLQQPNEAREDVGTLSSRGLGDEFALERREALEDIATRDLLDELEGRLARRIDGGPKRRFYCDRSLQSLKGWHTCHFGCDSKHEVHGAFEITTSQAFTMSYTCIWTLLLEIEIVIAEDVYTMEPEKSGGNSPHEMNREKSPGIFDKLRLDCKCVYNKTHKVEVTATQALTFKFPLLHSVFDTANAFPYPPLSLYCCVARSTFSRMCLKHAVITDSLSTRELITALSERLERRNSDSSYKWECTKCLATTNVKPKKWVQDLLAKFRSCPQLGQNEQVENMGRIQICRRRH</sequence>
<keyword evidence="1" id="KW-0732">Signal</keyword>
<feature type="chain" id="PRO_5034856940" evidence="1">
    <location>
        <begin position="22"/>
        <end position="332"/>
    </location>
</feature>
<dbReference type="EMBL" id="JACGCI010000092">
    <property type="protein sequence ID" value="KAF6746452.1"/>
    <property type="molecule type" value="Genomic_DNA"/>
</dbReference>
<protein>
    <submittedName>
        <fullName evidence="2">Uncharacterized protein</fullName>
    </submittedName>
</protein>
<evidence type="ECO:0000256" key="1">
    <source>
        <dbReference type="SAM" id="SignalP"/>
    </source>
</evidence>
<gene>
    <name evidence="2" type="ORF">DFP72DRAFT_1152311</name>
</gene>